<proteinExistence type="predicted"/>
<dbReference type="AlphaFoldDB" id="A0AAJ2NAB3"/>
<protein>
    <submittedName>
        <fullName evidence="2">Uncharacterized protein</fullName>
    </submittedName>
</protein>
<name>A0AAJ2NAB3_9BACL</name>
<comment type="caution">
    <text evidence="2">The sequence shown here is derived from an EMBL/GenBank/DDBJ whole genome shotgun (WGS) entry which is preliminary data.</text>
</comment>
<sequence>MMKKQNEKNTWTWSALKSKRAFWLYSGIALGAVLGHLTNNLGTFVAVGLCTGEAMWKTYQRQVSTQHAEG</sequence>
<feature type="transmembrane region" description="Helical" evidence="1">
    <location>
        <begin position="21"/>
        <end position="38"/>
    </location>
</feature>
<evidence type="ECO:0000313" key="3">
    <source>
        <dbReference type="Proteomes" id="UP001250538"/>
    </source>
</evidence>
<keyword evidence="3" id="KW-1185">Reference proteome</keyword>
<dbReference type="Proteomes" id="UP001250538">
    <property type="component" value="Unassembled WGS sequence"/>
</dbReference>
<reference evidence="3" key="1">
    <citation type="submission" date="2023-09" db="EMBL/GenBank/DDBJ databases">
        <title>Paenibacillus sp. chi10 Genome sequencing and assembly.</title>
        <authorList>
            <person name="Kim I."/>
        </authorList>
    </citation>
    <scope>NUCLEOTIDE SEQUENCE [LARGE SCALE GENOMIC DNA]</scope>
    <source>
        <strain evidence="3">chi10</strain>
    </source>
</reference>
<keyword evidence="1" id="KW-0472">Membrane</keyword>
<gene>
    <name evidence="2" type="ORF">RQP50_19805</name>
</gene>
<dbReference type="RefSeq" id="WP_021257275.1">
    <property type="nucleotide sequence ID" value="NZ_JAVYAA010000005.1"/>
</dbReference>
<evidence type="ECO:0000313" key="2">
    <source>
        <dbReference type="EMBL" id="MDT8978479.1"/>
    </source>
</evidence>
<accession>A0AAJ2NAB3</accession>
<evidence type="ECO:0000256" key="1">
    <source>
        <dbReference type="SAM" id="Phobius"/>
    </source>
</evidence>
<keyword evidence="1" id="KW-0812">Transmembrane</keyword>
<dbReference type="EMBL" id="JAVYAA010000005">
    <property type="protein sequence ID" value="MDT8978479.1"/>
    <property type="molecule type" value="Genomic_DNA"/>
</dbReference>
<keyword evidence="1" id="KW-1133">Transmembrane helix</keyword>
<organism evidence="2 3">
    <name type="scientific">Paenibacillus suaedae</name>
    <dbReference type="NCBI Taxonomy" id="3077233"/>
    <lineage>
        <taxon>Bacteria</taxon>
        <taxon>Bacillati</taxon>
        <taxon>Bacillota</taxon>
        <taxon>Bacilli</taxon>
        <taxon>Bacillales</taxon>
        <taxon>Paenibacillaceae</taxon>
        <taxon>Paenibacillus</taxon>
    </lineage>
</organism>